<sequence length="252" mass="25747">MSGGTSLFIGIGTVVNVATVLVGSVLGVLVGHRLSHRTRDLVTDALGLVTLLIAISSALTVGDKVLSDTVGSSAPILIVLGAMLIGGILGSVLRIEQRLEDFGGWMQRRFDRGEGRSTFVEGFVSASMVFCVGPLTFLGSLSDGLGRGADQLLLKAVLDGFASIAFAASFGWGVAASALVVLVIQGLMTAVGAVLGDVLPEAHVTALGATGGVMLIGVALRLLKLKQVAVADLLPALIVAPLLVQLLVVIRN</sequence>
<dbReference type="InterPro" id="IPR007563">
    <property type="entry name" value="DUF554"/>
</dbReference>
<accession>A0A7X5VFF4</accession>
<dbReference type="PANTHER" id="PTHR36111">
    <property type="entry name" value="INNER MEMBRANE PROTEIN-RELATED"/>
    <property type="match status" value="1"/>
</dbReference>
<protein>
    <recommendedName>
        <fullName evidence="4">DUF554 domain-containing protein</fullName>
    </recommendedName>
</protein>
<feature type="transmembrane region" description="Helical" evidence="1">
    <location>
        <begin position="229"/>
        <end position="250"/>
    </location>
</feature>
<dbReference type="Pfam" id="PF04474">
    <property type="entry name" value="DUF554"/>
    <property type="match status" value="1"/>
</dbReference>
<dbReference type="EMBL" id="JAASRO010000001">
    <property type="protein sequence ID" value="NIK60255.1"/>
    <property type="molecule type" value="Genomic_DNA"/>
</dbReference>
<evidence type="ECO:0000313" key="2">
    <source>
        <dbReference type="EMBL" id="NIK60255.1"/>
    </source>
</evidence>
<dbReference type="AlphaFoldDB" id="A0A7X5VFF4"/>
<evidence type="ECO:0008006" key="4">
    <source>
        <dbReference type="Google" id="ProtNLM"/>
    </source>
</evidence>
<dbReference type="PANTHER" id="PTHR36111:SF2">
    <property type="entry name" value="INNER MEMBRANE PROTEIN"/>
    <property type="match status" value="1"/>
</dbReference>
<keyword evidence="1" id="KW-1133">Transmembrane helix</keyword>
<feature type="transmembrane region" description="Helical" evidence="1">
    <location>
        <begin position="204"/>
        <end position="223"/>
    </location>
</feature>
<dbReference type="RefSeq" id="WP_167213221.1">
    <property type="nucleotide sequence ID" value="NZ_JAASRO010000001.1"/>
</dbReference>
<feature type="transmembrane region" description="Helical" evidence="1">
    <location>
        <begin position="6"/>
        <end position="29"/>
    </location>
</feature>
<dbReference type="Proteomes" id="UP000555407">
    <property type="component" value="Unassembled WGS sequence"/>
</dbReference>
<proteinExistence type="predicted"/>
<keyword evidence="1" id="KW-0472">Membrane</keyword>
<gene>
    <name evidence="2" type="ORF">BJY22_005972</name>
</gene>
<feature type="transmembrane region" description="Helical" evidence="1">
    <location>
        <begin position="117"/>
        <end position="141"/>
    </location>
</feature>
<feature type="transmembrane region" description="Helical" evidence="1">
    <location>
        <begin position="41"/>
        <end position="62"/>
    </location>
</feature>
<keyword evidence="1" id="KW-0812">Transmembrane</keyword>
<name>A0A7X5VFF4_9ACTN</name>
<comment type="caution">
    <text evidence="2">The sequence shown here is derived from an EMBL/GenBank/DDBJ whole genome shotgun (WGS) entry which is preliminary data.</text>
</comment>
<reference evidence="2 3" key="1">
    <citation type="submission" date="2020-03" db="EMBL/GenBank/DDBJ databases">
        <title>Sequencing the genomes of 1000 actinobacteria strains.</title>
        <authorList>
            <person name="Klenk H.-P."/>
        </authorList>
    </citation>
    <scope>NUCLEOTIDE SEQUENCE [LARGE SCALE GENOMIC DNA]</scope>
    <source>
        <strain evidence="2 3">DSM 45490</strain>
    </source>
</reference>
<feature type="transmembrane region" description="Helical" evidence="1">
    <location>
        <begin position="161"/>
        <end position="184"/>
    </location>
</feature>
<evidence type="ECO:0000313" key="3">
    <source>
        <dbReference type="Proteomes" id="UP000555407"/>
    </source>
</evidence>
<feature type="transmembrane region" description="Helical" evidence="1">
    <location>
        <begin position="74"/>
        <end position="96"/>
    </location>
</feature>
<keyword evidence="3" id="KW-1185">Reference proteome</keyword>
<organism evidence="2 3">
    <name type="scientific">Kribbella shirazensis</name>
    <dbReference type="NCBI Taxonomy" id="1105143"/>
    <lineage>
        <taxon>Bacteria</taxon>
        <taxon>Bacillati</taxon>
        <taxon>Actinomycetota</taxon>
        <taxon>Actinomycetes</taxon>
        <taxon>Propionibacteriales</taxon>
        <taxon>Kribbellaceae</taxon>
        <taxon>Kribbella</taxon>
    </lineage>
</organism>
<evidence type="ECO:0000256" key="1">
    <source>
        <dbReference type="SAM" id="Phobius"/>
    </source>
</evidence>